<feature type="compositionally biased region" description="Acidic residues" evidence="1">
    <location>
        <begin position="450"/>
        <end position="461"/>
    </location>
</feature>
<reference evidence="3 4" key="1">
    <citation type="journal article" date="2016" name="Genome Biol. Evol.">
        <title>Divergent and convergent evolution of fungal pathogenicity.</title>
        <authorList>
            <person name="Shang Y."/>
            <person name="Xiao G."/>
            <person name="Zheng P."/>
            <person name="Cen K."/>
            <person name="Zhan S."/>
            <person name="Wang C."/>
        </authorList>
    </citation>
    <scope>NUCLEOTIDE SEQUENCE [LARGE SCALE GENOMIC DNA]</scope>
    <source>
        <strain evidence="3 4">RCEF 264</strain>
    </source>
</reference>
<dbReference type="GO" id="GO:0000722">
    <property type="term" value="P:telomere maintenance via recombination"/>
    <property type="evidence" value="ECO:0007669"/>
    <property type="project" value="TreeGrafter"/>
</dbReference>
<dbReference type="Gene3D" id="3.40.50.300">
    <property type="entry name" value="P-loop containing nucleotide triphosphate hydrolases"/>
    <property type="match status" value="1"/>
</dbReference>
<dbReference type="GO" id="GO:0090656">
    <property type="term" value="P:t-circle formation"/>
    <property type="evidence" value="ECO:0007669"/>
    <property type="project" value="TreeGrafter"/>
</dbReference>
<feature type="compositionally biased region" description="Low complexity" evidence="1">
    <location>
        <begin position="495"/>
        <end position="513"/>
    </location>
</feature>
<protein>
    <submittedName>
        <fullName evidence="3">DNA repair protein</fullName>
    </submittedName>
</protein>
<sequence length="550" mass="56625">MTDLHALLPDFSAAAQYAALLAGLETHRVSLSELLTLDAAEIGKRTRLPLVDLQRLCDAVREALAAESTRALRQPLAAESKREPIQPPPPPPPPQHVLPPQHRISTLDPALDHALAGGFPTGCLAEVVGESGAGKTQLLLGLLLAVQLPPPRGLGRKALYVAAEAPLPTTRLAQILRTHPDPALPVQLSKAERAGPAASFGLVVLDSVAANFRPFFGGGGGSAAAAAGAAGGGPRGSTSLAARSLELTRLGMLLRSLAQKHNLAVVVANQVADRLHGTTGAATATVSVGAGESPLAARSRRQQPQPPMPLLPSSSQPDNASSPHDDSASHHPVSSSAEPPSLPVITTSQDAVPPFSSQYIPPSPFPPPPPPPPPVLQLDHQQRWFTGWGDDVGSLGGGGGGGGGGGHNGGGNSSRNKTPALGLVWATQLSMRVALIKAPKLGGGGGTDNGGDDDDDDDDVDVDVRVYKNNNNRGAPRLRQSWRRWMKVVFAPHVAATGPSSGSTTAATSTAGGKPPSSKLAARMQGAVEFEITMGGLRGVTADQTNKRRL</sequence>
<feature type="compositionally biased region" description="Pro residues" evidence="1">
    <location>
        <begin position="361"/>
        <end position="375"/>
    </location>
</feature>
<dbReference type="EMBL" id="AZHD01000002">
    <property type="protein sequence ID" value="OAA67208.1"/>
    <property type="molecule type" value="Genomic_DNA"/>
</dbReference>
<feature type="compositionally biased region" description="Low complexity" evidence="1">
    <location>
        <begin position="285"/>
        <end position="297"/>
    </location>
</feature>
<dbReference type="PANTHER" id="PTHR46487:SF1">
    <property type="entry name" value="DNA REPAIR PROTEIN XRCC3"/>
    <property type="match status" value="1"/>
</dbReference>
<feature type="compositionally biased region" description="Pro residues" evidence="1">
    <location>
        <begin position="85"/>
        <end position="97"/>
    </location>
</feature>
<proteinExistence type="predicted"/>
<dbReference type="InterPro" id="IPR027417">
    <property type="entry name" value="P-loop_NTPase"/>
</dbReference>
<evidence type="ECO:0000256" key="1">
    <source>
        <dbReference type="SAM" id="MobiDB-lite"/>
    </source>
</evidence>
<feature type="compositionally biased region" description="Low complexity" evidence="1">
    <location>
        <begin position="330"/>
        <end position="339"/>
    </location>
</feature>
<dbReference type="InterPro" id="IPR020588">
    <property type="entry name" value="RecA_ATP-bd"/>
</dbReference>
<dbReference type="GO" id="GO:0061982">
    <property type="term" value="P:meiosis I cell cycle process"/>
    <property type="evidence" value="ECO:0007669"/>
    <property type="project" value="UniProtKB-ARBA"/>
</dbReference>
<dbReference type="GO" id="GO:0005524">
    <property type="term" value="F:ATP binding"/>
    <property type="evidence" value="ECO:0007669"/>
    <property type="project" value="InterPro"/>
</dbReference>
<keyword evidence="4" id="KW-1185">Reference proteome</keyword>
<name>A0A167Z8G3_9HYPO</name>
<dbReference type="Pfam" id="PF08423">
    <property type="entry name" value="Rad51"/>
    <property type="match status" value="1"/>
</dbReference>
<dbReference type="GO" id="GO:0000400">
    <property type="term" value="F:four-way junction DNA binding"/>
    <property type="evidence" value="ECO:0007669"/>
    <property type="project" value="TreeGrafter"/>
</dbReference>
<evidence type="ECO:0000313" key="3">
    <source>
        <dbReference type="EMBL" id="OAA67208.1"/>
    </source>
</evidence>
<feature type="compositionally biased region" description="Gly residues" evidence="1">
    <location>
        <begin position="394"/>
        <end position="412"/>
    </location>
</feature>
<feature type="region of interest" description="Disordered" evidence="1">
    <location>
        <begin position="495"/>
        <end position="519"/>
    </location>
</feature>
<dbReference type="STRING" id="1081102.A0A167Z8G3"/>
<gene>
    <name evidence="3" type="ORF">SPI_01784</name>
</gene>
<dbReference type="InterPro" id="IPR013632">
    <property type="entry name" value="Rad51_C"/>
</dbReference>
<dbReference type="GO" id="GO:0005657">
    <property type="term" value="C:replication fork"/>
    <property type="evidence" value="ECO:0007669"/>
    <property type="project" value="TreeGrafter"/>
</dbReference>
<dbReference type="GO" id="GO:0140664">
    <property type="term" value="F:ATP-dependent DNA damage sensor activity"/>
    <property type="evidence" value="ECO:0007669"/>
    <property type="project" value="InterPro"/>
</dbReference>
<dbReference type="AlphaFoldDB" id="A0A167Z8G3"/>
<feature type="region of interest" description="Disordered" evidence="1">
    <location>
        <begin position="71"/>
        <end position="102"/>
    </location>
</feature>
<evidence type="ECO:0000313" key="4">
    <source>
        <dbReference type="Proteomes" id="UP000076874"/>
    </source>
</evidence>
<dbReference type="PROSITE" id="PS50162">
    <property type="entry name" value="RECA_2"/>
    <property type="match status" value="1"/>
</dbReference>
<accession>A0A167Z8G3</accession>
<comment type="caution">
    <text evidence="3">The sequence shown here is derived from an EMBL/GenBank/DDBJ whole genome shotgun (WGS) entry which is preliminary data.</text>
</comment>
<dbReference type="SUPFAM" id="SSF52540">
    <property type="entry name" value="P-loop containing nucleoside triphosphate hydrolases"/>
    <property type="match status" value="1"/>
</dbReference>
<feature type="region of interest" description="Disordered" evidence="1">
    <location>
        <begin position="285"/>
        <end position="416"/>
    </location>
</feature>
<feature type="compositionally biased region" description="Low complexity" evidence="1">
    <location>
        <begin position="311"/>
        <end position="322"/>
    </location>
</feature>
<dbReference type="OrthoDB" id="1861185at2759"/>
<dbReference type="Proteomes" id="UP000076874">
    <property type="component" value="Unassembled WGS sequence"/>
</dbReference>
<dbReference type="GO" id="GO:0071140">
    <property type="term" value="P:resolution of mitotic recombination intermediates"/>
    <property type="evidence" value="ECO:0007669"/>
    <property type="project" value="TreeGrafter"/>
</dbReference>
<dbReference type="GO" id="GO:0045003">
    <property type="term" value="P:double-strand break repair via synthesis-dependent strand annealing"/>
    <property type="evidence" value="ECO:0007669"/>
    <property type="project" value="TreeGrafter"/>
</dbReference>
<evidence type="ECO:0000259" key="2">
    <source>
        <dbReference type="PROSITE" id="PS50162"/>
    </source>
</evidence>
<dbReference type="GO" id="GO:0033065">
    <property type="term" value="C:Rad51C-XRCC3 complex"/>
    <property type="evidence" value="ECO:0007669"/>
    <property type="project" value="TreeGrafter"/>
</dbReference>
<dbReference type="PANTHER" id="PTHR46487">
    <property type="entry name" value="DNA REPAIR PROTEIN XRCC3"/>
    <property type="match status" value="1"/>
</dbReference>
<feature type="domain" description="RecA family profile 1" evidence="2">
    <location>
        <begin position="100"/>
        <end position="271"/>
    </location>
</feature>
<organism evidence="3 4">
    <name type="scientific">Niveomyces insectorum RCEF 264</name>
    <dbReference type="NCBI Taxonomy" id="1081102"/>
    <lineage>
        <taxon>Eukaryota</taxon>
        <taxon>Fungi</taxon>
        <taxon>Dikarya</taxon>
        <taxon>Ascomycota</taxon>
        <taxon>Pezizomycotina</taxon>
        <taxon>Sordariomycetes</taxon>
        <taxon>Hypocreomycetidae</taxon>
        <taxon>Hypocreales</taxon>
        <taxon>Cordycipitaceae</taxon>
        <taxon>Niveomyces</taxon>
    </lineage>
</organism>
<feature type="region of interest" description="Disordered" evidence="1">
    <location>
        <begin position="439"/>
        <end position="461"/>
    </location>
</feature>